<organism evidence="12">
    <name type="scientific">plant metagenome</name>
    <dbReference type="NCBI Taxonomy" id="1297885"/>
    <lineage>
        <taxon>unclassified sequences</taxon>
        <taxon>metagenomes</taxon>
        <taxon>organismal metagenomes</taxon>
    </lineage>
</organism>
<protein>
    <recommendedName>
        <fullName evidence="10">acireductone dioxygenase (Fe(2+)-requiring)</fullName>
        <ecNumber evidence="10">1.13.11.54</ecNumber>
    </recommendedName>
</protein>
<reference evidence="12" key="1">
    <citation type="submission" date="2019-03" db="EMBL/GenBank/DDBJ databases">
        <authorList>
            <person name="Danneels B."/>
        </authorList>
    </citation>
    <scope>NUCLEOTIDE SEQUENCE</scope>
</reference>
<keyword evidence="6 12" id="KW-0223">Dioxygenase</keyword>
<dbReference type="GO" id="GO:0010309">
    <property type="term" value="F:acireductone dioxygenase [iron(II)-requiring] activity"/>
    <property type="evidence" value="ECO:0007669"/>
    <property type="project" value="UniProtKB-EC"/>
</dbReference>
<evidence type="ECO:0000256" key="10">
    <source>
        <dbReference type="ARBA" id="ARBA00039005"/>
    </source>
</evidence>
<dbReference type="SUPFAM" id="SSF51182">
    <property type="entry name" value="RmlC-like cupins"/>
    <property type="match status" value="1"/>
</dbReference>
<comment type="catalytic activity">
    <reaction evidence="1">
        <text>1,2-dihydroxy-5-(methylsulfanyl)pent-1-en-3-one + O2 = 4-methylsulfanyl-2-oxobutanoate + formate + 2 H(+)</text>
        <dbReference type="Rhea" id="RHEA:24504"/>
        <dbReference type="ChEBI" id="CHEBI:15378"/>
        <dbReference type="ChEBI" id="CHEBI:15379"/>
        <dbReference type="ChEBI" id="CHEBI:15740"/>
        <dbReference type="ChEBI" id="CHEBI:16723"/>
        <dbReference type="ChEBI" id="CHEBI:49252"/>
        <dbReference type="EC" id="1.13.11.54"/>
    </reaction>
</comment>
<dbReference type="InterPro" id="IPR011051">
    <property type="entry name" value="RmlC_Cupin_sf"/>
</dbReference>
<evidence type="ECO:0000256" key="4">
    <source>
        <dbReference type="ARBA" id="ARBA00022605"/>
    </source>
</evidence>
<evidence type="ECO:0000256" key="5">
    <source>
        <dbReference type="ARBA" id="ARBA00022723"/>
    </source>
</evidence>
<keyword evidence="4" id="KW-0028">Amino-acid biosynthesis</keyword>
<dbReference type="EMBL" id="CAADIF010000007">
    <property type="protein sequence ID" value="VFR70421.1"/>
    <property type="molecule type" value="Genomic_DNA"/>
</dbReference>
<evidence type="ECO:0000256" key="3">
    <source>
        <dbReference type="ARBA" id="ARBA00022596"/>
    </source>
</evidence>
<dbReference type="EMBL" id="CAADIA010000001">
    <property type="protein sequence ID" value="VFR18676.1"/>
    <property type="molecule type" value="Genomic_DNA"/>
</dbReference>
<dbReference type="CDD" id="cd02232">
    <property type="entry name" value="cupin_ARD"/>
    <property type="match status" value="1"/>
</dbReference>
<gene>
    <name evidence="11" type="ORF">ANK1_1057</name>
    <name evidence="12" type="ORF">ANK2_1057</name>
    <name evidence="13" type="ORF">ISE1_1015</name>
    <name evidence="14" type="ORF">ISE2_1053</name>
</gene>
<keyword evidence="8" id="KW-0408">Iron</keyword>
<keyword evidence="9" id="KW-0486">Methionine biosynthesis</keyword>
<dbReference type="EC" id="1.13.11.54" evidence="10"/>
<accession>A0A484T8D8</accession>
<dbReference type="GO" id="GO:0009086">
    <property type="term" value="P:methionine biosynthetic process"/>
    <property type="evidence" value="ECO:0007669"/>
    <property type="project" value="UniProtKB-KW"/>
</dbReference>
<evidence type="ECO:0000256" key="8">
    <source>
        <dbReference type="ARBA" id="ARBA00023004"/>
    </source>
</evidence>
<dbReference type="PANTHER" id="PTHR23418">
    <property type="entry name" value="ACIREDUCTONE DIOXYGENASE"/>
    <property type="match status" value="1"/>
</dbReference>
<evidence type="ECO:0000256" key="9">
    <source>
        <dbReference type="ARBA" id="ARBA00023167"/>
    </source>
</evidence>
<evidence type="ECO:0000256" key="1">
    <source>
        <dbReference type="ARBA" id="ARBA00000428"/>
    </source>
</evidence>
<dbReference type="EMBL" id="CAADIN010000039">
    <property type="protein sequence ID" value="VFR96574.1"/>
    <property type="molecule type" value="Genomic_DNA"/>
</dbReference>
<evidence type="ECO:0000256" key="6">
    <source>
        <dbReference type="ARBA" id="ARBA00022964"/>
    </source>
</evidence>
<evidence type="ECO:0000313" key="11">
    <source>
        <dbReference type="EMBL" id="VFR18676.1"/>
    </source>
</evidence>
<dbReference type="InterPro" id="IPR004313">
    <property type="entry name" value="ARD"/>
</dbReference>
<dbReference type="InterPro" id="IPR014710">
    <property type="entry name" value="RmlC-like_jellyroll"/>
</dbReference>
<dbReference type="PANTHER" id="PTHR23418:SF0">
    <property type="entry name" value="ACIREDUCTONE DIOXYGENASE"/>
    <property type="match status" value="1"/>
</dbReference>
<keyword evidence="5" id="KW-0479">Metal-binding</keyword>
<evidence type="ECO:0000313" key="12">
    <source>
        <dbReference type="EMBL" id="VFR70421.1"/>
    </source>
</evidence>
<evidence type="ECO:0000256" key="7">
    <source>
        <dbReference type="ARBA" id="ARBA00023002"/>
    </source>
</evidence>
<evidence type="ECO:0000256" key="2">
    <source>
        <dbReference type="ARBA" id="ARBA00001954"/>
    </source>
</evidence>
<keyword evidence="7 12" id="KW-0560">Oxidoreductase</keyword>
<evidence type="ECO:0000313" key="14">
    <source>
        <dbReference type="EMBL" id="VFR96574.1"/>
    </source>
</evidence>
<dbReference type="Gene3D" id="2.60.120.10">
    <property type="entry name" value="Jelly Rolls"/>
    <property type="match status" value="1"/>
</dbReference>
<dbReference type="AlphaFoldDB" id="A0A484T8D8"/>
<dbReference type="EMBL" id="CAADIM010000014">
    <property type="protein sequence ID" value="VFR77037.1"/>
    <property type="molecule type" value="Genomic_DNA"/>
</dbReference>
<sequence>MPSSTSLPQFLARLGVERLHRPLPNAPALRALLAHPALDAAQREGVEQAVGELVADARAAHGYRSQDVIALHPGTPGLEEALARFDKPHTHDDDEVRFILEGEGLFGFFDADGTERVLRVGPGDYLRVPAGVEHRFTLTSARRIKALRLFVDPQGWTARYTGRPAGPLAQA</sequence>
<dbReference type="GO" id="GO:0046872">
    <property type="term" value="F:metal ion binding"/>
    <property type="evidence" value="ECO:0007669"/>
    <property type="project" value="UniProtKB-KW"/>
</dbReference>
<evidence type="ECO:0000313" key="13">
    <source>
        <dbReference type="EMBL" id="VFR77037.1"/>
    </source>
</evidence>
<comment type="cofactor">
    <cofactor evidence="2">
        <name>Fe(2+)</name>
        <dbReference type="ChEBI" id="CHEBI:29033"/>
    </cofactor>
</comment>
<keyword evidence="3" id="KW-0533">Nickel</keyword>
<proteinExistence type="predicted"/>
<dbReference type="Pfam" id="PF03079">
    <property type="entry name" value="ARD"/>
    <property type="match status" value="1"/>
</dbReference>
<name>A0A484T8D8_9ZZZZ</name>